<protein>
    <submittedName>
        <fullName evidence="2">Uncharacterized protein</fullName>
    </submittedName>
</protein>
<dbReference type="Proteomes" id="UP000006906">
    <property type="component" value="Chromosome 13"/>
</dbReference>
<sequence>MHSLAHAVPCGSSRLDRGETPADTELPANGPDRHHEPNSAVPATSFVGGFPEWLTPMTYADTVSSTADVANASLPLAMATRASDRLPLTPGYCGGDGGGPFDGLHFDSDLMAGLSPLPDASVAGTEGSSSRPVVSFVESSAAASTADLLALLGALSGSALARVGAAVAAAAAAATPASADARDNDAAGGSPQPSGLRQRHALEPHLLHGSSGGGDASALPPPVLHAPATAAHTARGGASCCGGGVARQCSSRLVSDAQAQAVAAGGFMAWASSFRAEADAAARDLEAAHASSHQHPPPHLSPHAKRARGDANRDAAGHILAPASQQLQQQSANAHSNAAAAINNTGDPQCLQATGYNNGGNGSGFQPHMLTTHVCHSRQQQQQQQPAAAAAPAEAPQRAPHLNLMLAPPQSQPQHSAGAAGNGAGGGSMGFACHGSGAGGGSPCRGSPRSPTQPCRPTWPLHASAPPPPAAGAGAHGGKPPSFGRASIAAGSLLQLCGSQQQQQCRPVSSLVGVPAVADSTAAVGAHMAAAAVAGGLLYASSNTNGGHAAAAAGGARRRSSDGGASRCVAATGGGDSGSGLLLPSPAVAHGAGNNDMPHELPAAYPADSRRGNGGALSGTGLPMLAAATAAAAPSSSFNPPAELMSPPLPSPPTDAAAYTRSPFDRRASYGAMSTGARPASGGGSSSLSAAAAAAAGLRFGKRGYDLLTMSGGGPASAPAGPPAPPPPQAAAAIMPGMRAAAAAGVSVGSCRSGPPSASVATSAAPAAAAASGGLLQHLMRQLRSTARDLHESQEEYEQRQQLSSAALMLMEEGERRRQQRRRQQPPAPPPQDYRQCQQPQLHHAPPQPRPAASPIIHDHSSRPARQTHLLPQPQQPQQRSQRHTQQHTQHIWQQSCVADQHLQQQLHQPSPQQQKVQAHQRAGTPLLPTLLACVSSDSGSRASSSPFELSAFRLRHQQPGVAGGSGGHLSDNVSGGRVSGIAGVGNALDLLANLATVKLEVLQQQECQGQAVGPVLDAPPALLQQQRRQRSPRPPPHSAPPRQLSQPHHQPPAAAPWSDSSPVVARLAALVEEAEAMASLQQSEPPPQPHRYELQGQQLEHRALQRLRVPRRQWSFPLAAQGPAPPPPGSKDVVAATSANTIYPSTPLPDEASSEDSYPSEWSAGPLPPHAVVERREAPRDEVLSSMEQLRRSRERRKAQLAEANTAAKQRHAAGSDFVRAAAVAALIDPVGSYTNGTARVAAATAAAAAARAAEPYGSVTRYAAASGGAGAATAAAAAAAACRAGNAGDGGGMREPPMPPSLQPVLQALSRLLPAGGDEGEAAVGLGASATAGAVEPWGAPRTRTTPGYAQQPCAHPGSAADAAAADELGWRAHAGVEKDPLIGPPPNKRARGGQECPTTSTATCCSAPTPTARSSTSCMPHSSAAAATTAATAATATAAAAAAATAATAASVASSPCWRRAAAAPTPSSSLPVASDRPVRLALCWHGRVRPRPSSLSASPPASDMPRC</sequence>
<feature type="compositionally biased region" description="Low complexity" evidence="1">
    <location>
        <begin position="836"/>
        <end position="845"/>
    </location>
</feature>
<feature type="region of interest" description="Disordered" evidence="1">
    <location>
        <begin position="548"/>
        <end position="618"/>
    </location>
</feature>
<accession>A0A2K3CZC5</accession>
<proteinExistence type="predicted"/>
<dbReference type="InParanoid" id="A0A2K3CZC5"/>
<gene>
    <name evidence="2" type="ORF">CHLRE_13g565675v5</name>
</gene>
<dbReference type="GeneID" id="5719047"/>
<evidence type="ECO:0000313" key="2">
    <source>
        <dbReference type="EMBL" id="PNW73611.1"/>
    </source>
</evidence>
<feature type="compositionally biased region" description="Low complexity" evidence="1">
    <location>
        <begin position="1399"/>
        <end position="1420"/>
    </location>
</feature>
<feature type="region of interest" description="Disordered" evidence="1">
    <location>
        <begin position="813"/>
        <end position="892"/>
    </location>
</feature>
<feature type="region of interest" description="Disordered" evidence="1">
    <location>
        <begin position="1025"/>
        <end position="1061"/>
    </location>
</feature>
<feature type="region of interest" description="Disordered" evidence="1">
    <location>
        <begin position="437"/>
        <end position="484"/>
    </location>
</feature>
<evidence type="ECO:0000313" key="3">
    <source>
        <dbReference type="Proteomes" id="UP000006906"/>
    </source>
</evidence>
<dbReference type="RefSeq" id="XP_042917244.1">
    <property type="nucleotide sequence ID" value="XM_043069269.1"/>
</dbReference>
<dbReference type="EMBL" id="CM008974">
    <property type="protein sequence ID" value="PNW73611.1"/>
    <property type="molecule type" value="Genomic_DNA"/>
</dbReference>
<dbReference type="KEGG" id="cre:CHLRE_13g565675v5"/>
<feature type="region of interest" description="Disordered" evidence="1">
    <location>
        <begin position="177"/>
        <end position="197"/>
    </location>
</feature>
<evidence type="ECO:0000256" key="1">
    <source>
        <dbReference type="SAM" id="MobiDB-lite"/>
    </source>
</evidence>
<feature type="region of interest" description="Disordered" evidence="1">
    <location>
        <begin position="1378"/>
        <end position="1422"/>
    </location>
</feature>
<feature type="region of interest" description="Disordered" evidence="1">
    <location>
        <begin position="1142"/>
        <end position="1171"/>
    </location>
</feature>
<feature type="region of interest" description="Disordered" evidence="1">
    <location>
        <begin position="635"/>
        <end position="659"/>
    </location>
</feature>
<dbReference type="OrthoDB" id="10688748at2759"/>
<reference evidence="2 3" key="1">
    <citation type="journal article" date="2007" name="Science">
        <title>The Chlamydomonas genome reveals the evolution of key animal and plant functions.</title>
        <authorList>
            <person name="Merchant S.S."/>
            <person name="Prochnik S.E."/>
            <person name="Vallon O."/>
            <person name="Harris E.H."/>
            <person name="Karpowicz S.J."/>
            <person name="Witman G.B."/>
            <person name="Terry A."/>
            <person name="Salamov A."/>
            <person name="Fritz-Laylin L.K."/>
            <person name="Marechal-Drouard L."/>
            <person name="Marshall W.F."/>
            <person name="Qu L.H."/>
            <person name="Nelson D.R."/>
            <person name="Sanderfoot A.A."/>
            <person name="Spalding M.H."/>
            <person name="Kapitonov V.V."/>
            <person name="Ren Q."/>
            <person name="Ferris P."/>
            <person name="Lindquist E."/>
            <person name="Shapiro H."/>
            <person name="Lucas S.M."/>
            <person name="Grimwood J."/>
            <person name="Schmutz J."/>
            <person name="Cardol P."/>
            <person name="Cerutti H."/>
            <person name="Chanfreau G."/>
            <person name="Chen C.L."/>
            <person name="Cognat V."/>
            <person name="Croft M.T."/>
            <person name="Dent R."/>
            <person name="Dutcher S."/>
            <person name="Fernandez E."/>
            <person name="Fukuzawa H."/>
            <person name="Gonzalez-Ballester D."/>
            <person name="Gonzalez-Halphen D."/>
            <person name="Hallmann A."/>
            <person name="Hanikenne M."/>
            <person name="Hippler M."/>
            <person name="Inwood W."/>
            <person name="Jabbari K."/>
            <person name="Kalanon M."/>
            <person name="Kuras R."/>
            <person name="Lefebvre P.A."/>
            <person name="Lemaire S.D."/>
            <person name="Lobanov A.V."/>
            <person name="Lohr M."/>
            <person name="Manuell A."/>
            <person name="Meier I."/>
            <person name="Mets L."/>
            <person name="Mittag M."/>
            <person name="Mittelmeier T."/>
            <person name="Moroney J.V."/>
            <person name="Moseley J."/>
            <person name="Napoli C."/>
            <person name="Nedelcu A.M."/>
            <person name="Niyogi K."/>
            <person name="Novoselov S.V."/>
            <person name="Paulsen I.T."/>
            <person name="Pazour G."/>
            <person name="Purton S."/>
            <person name="Ral J.P."/>
            <person name="Riano-Pachon D.M."/>
            <person name="Riekhof W."/>
            <person name="Rymarquis L."/>
            <person name="Schroda M."/>
            <person name="Stern D."/>
            <person name="Umen J."/>
            <person name="Willows R."/>
            <person name="Wilson N."/>
            <person name="Zimmer S.L."/>
            <person name="Allmer J."/>
            <person name="Balk J."/>
            <person name="Bisova K."/>
            <person name="Chen C.J."/>
            <person name="Elias M."/>
            <person name="Gendler K."/>
            <person name="Hauser C."/>
            <person name="Lamb M.R."/>
            <person name="Ledford H."/>
            <person name="Long J.C."/>
            <person name="Minagawa J."/>
            <person name="Page M.D."/>
            <person name="Pan J."/>
            <person name="Pootakham W."/>
            <person name="Roje S."/>
            <person name="Rose A."/>
            <person name="Stahlberg E."/>
            <person name="Terauchi A.M."/>
            <person name="Yang P."/>
            <person name="Ball S."/>
            <person name="Bowler C."/>
            <person name="Dieckmann C.L."/>
            <person name="Gladyshev V.N."/>
            <person name="Green P."/>
            <person name="Jorgensen R."/>
            <person name="Mayfield S."/>
            <person name="Mueller-Roeber B."/>
            <person name="Rajamani S."/>
            <person name="Sayre R.T."/>
            <person name="Brokstein P."/>
            <person name="Dubchak I."/>
            <person name="Goodstein D."/>
            <person name="Hornick L."/>
            <person name="Huang Y.W."/>
            <person name="Jhaveri J."/>
            <person name="Luo Y."/>
            <person name="Martinez D."/>
            <person name="Ngau W.C."/>
            <person name="Otillar B."/>
            <person name="Poliakov A."/>
            <person name="Porter A."/>
            <person name="Szajkowski L."/>
            <person name="Werner G."/>
            <person name="Zhou K."/>
            <person name="Grigoriev I.V."/>
            <person name="Rokhsar D.S."/>
            <person name="Grossman A.R."/>
        </authorList>
    </citation>
    <scope>NUCLEOTIDE SEQUENCE [LARGE SCALE GENOMIC DNA]</scope>
    <source>
        <strain evidence="3">CC-503</strain>
    </source>
</reference>
<feature type="region of interest" description="Disordered" evidence="1">
    <location>
        <begin position="285"/>
        <end position="312"/>
    </location>
</feature>
<dbReference type="Gramene" id="PNW73611">
    <property type="protein sequence ID" value="PNW73611"/>
    <property type="gene ID" value="CHLRE_13g565675v5"/>
</dbReference>
<organism evidence="2 3">
    <name type="scientific">Chlamydomonas reinhardtii</name>
    <name type="common">Chlamydomonas smithii</name>
    <dbReference type="NCBI Taxonomy" id="3055"/>
    <lineage>
        <taxon>Eukaryota</taxon>
        <taxon>Viridiplantae</taxon>
        <taxon>Chlorophyta</taxon>
        <taxon>core chlorophytes</taxon>
        <taxon>Chlorophyceae</taxon>
        <taxon>CS clade</taxon>
        <taxon>Chlamydomonadales</taxon>
        <taxon>Chlamydomonadaceae</taxon>
        <taxon>Chlamydomonas</taxon>
    </lineage>
</organism>
<feature type="compositionally biased region" description="Low complexity" evidence="1">
    <location>
        <begin position="379"/>
        <end position="396"/>
    </location>
</feature>
<feature type="region of interest" description="Disordered" evidence="1">
    <location>
        <begin position="1"/>
        <end position="43"/>
    </location>
</feature>
<name>A0A2K3CZC5_CHLRE</name>
<keyword evidence="3" id="KW-1185">Reference proteome</keyword>
<feature type="compositionally biased region" description="Low complexity" evidence="1">
    <location>
        <begin position="867"/>
        <end position="880"/>
    </location>
</feature>
<feature type="region of interest" description="Disordered" evidence="1">
    <location>
        <begin position="374"/>
        <end position="396"/>
    </location>
</feature>